<dbReference type="InterPro" id="IPR052019">
    <property type="entry name" value="F420H2_bilvrd_red/Heme_oxyg"/>
</dbReference>
<keyword evidence="4" id="KW-1185">Reference proteome</keyword>
<dbReference type="Gene3D" id="2.30.110.10">
    <property type="entry name" value="Electron Transport, Fmn-binding Protein, Chain A"/>
    <property type="match status" value="1"/>
</dbReference>
<protein>
    <recommendedName>
        <fullName evidence="2">Pyridoxamine 5'-phosphate oxidase N-terminal domain-containing protein</fullName>
    </recommendedName>
</protein>
<dbReference type="PANTHER" id="PTHR35176:SF6">
    <property type="entry name" value="HEME OXYGENASE HI_0854-RELATED"/>
    <property type="match status" value="1"/>
</dbReference>
<keyword evidence="1" id="KW-0560">Oxidoreductase</keyword>
<dbReference type="InterPro" id="IPR012349">
    <property type="entry name" value="Split_barrel_FMN-bd"/>
</dbReference>
<dbReference type="GO" id="GO:0005829">
    <property type="term" value="C:cytosol"/>
    <property type="evidence" value="ECO:0007669"/>
    <property type="project" value="TreeGrafter"/>
</dbReference>
<evidence type="ECO:0000313" key="4">
    <source>
        <dbReference type="Proteomes" id="UP000482960"/>
    </source>
</evidence>
<evidence type="ECO:0000256" key="1">
    <source>
        <dbReference type="ARBA" id="ARBA00023002"/>
    </source>
</evidence>
<dbReference type="Proteomes" id="UP000482960">
    <property type="component" value="Unassembled WGS sequence"/>
</dbReference>
<gene>
    <name evidence="3" type="ORF">Prum_100230</name>
</gene>
<dbReference type="GO" id="GO:0070967">
    <property type="term" value="F:coenzyme F420 binding"/>
    <property type="evidence" value="ECO:0007669"/>
    <property type="project" value="TreeGrafter"/>
</dbReference>
<comment type="caution">
    <text evidence="3">The sequence shown here is derived from an EMBL/GenBank/DDBJ whole genome shotgun (WGS) entry which is preliminary data.</text>
</comment>
<dbReference type="PANTHER" id="PTHR35176">
    <property type="entry name" value="HEME OXYGENASE HI_0854-RELATED"/>
    <property type="match status" value="1"/>
</dbReference>
<dbReference type="RefSeq" id="WP_173086033.1">
    <property type="nucleotide sequence ID" value="NZ_BAABJB010000037.1"/>
</dbReference>
<evidence type="ECO:0000259" key="2">
    <source>
        <dbReference type="Pfam" id="PF01243"/>
    </source>
</evidence>
<feature type="domain" description="Pyridoxamine 5'-phosphate oxidase N-terminal" evidence="2">
    <location>
        <begin position="11"/>
        <end position="143"/>
    </location>
</feature>
<dbReference type="EMBL" id="BLPG01000002">
    <property type="protein sequence ID" value="GFJ96381.1"/>
    <property type="molecule type" value="Genomic_DNA"/>
</dbReference>
<organism evidence="3 4">
    <name type="scientific">Phytohabitans rumicis</name>
    <dbReference type="NCBI Taxonomy" id="1076125"/>
    <lineage>
        <taxon>Bacteria</taxon>
        <taxon>Bacillati</taxon>
        <taxon>Actinomycetota</taxon>
        <taxon>Actinomycetes</taxon>
        <taxon>Micromonosporales</taxon>
        <taxon>Micromonosporaceae</taxon>
    </lineage>
</organism>
<sequence length="150" mass="16814">MNERGRVAMTPEEVTDLLAKARKVQIATINRDGTPHLVAMFYALLDGRIAFWTYRASQKARNLARDPRLTCLVEDGEDYFELRGVQMAGVVRRVDDTPAVAQVGQLIAARLTGVPAGTVDDYVLQAARKRAAYFVEPERITSWDHRKLLA</sequence>
<name>A0A6V8LMZ6_9ACTN</name>
<reference evidence="3 4" key="2">
    <citation type="submission" date="2020-03" db="EMBL/GenBank/DDBJ databases">
        <authorList>
            <person name="Ichikawa N."/>
            <person name="Kimura A."/>
            <person name="Kitahashi Y."/>
            <person name="Uohara A."/>
        </authorList>
    </citation>
    <scope>NUCLEOTIDE SEQUENCE [LARGE SCALE GENOMIC DNA]</scope>
    <source>
        <strain evidence="3 4">NBRC 108638</strain>
    </source>
</reference>
<dbReference type="GO" id="GO:0016627">
    <property type="term" value="F:oxidoreductase activity, acting on the CH-CH group of donors"/>
    <property type="evidence" value="ECO:0007669"/>
    <property type="project" value="TreeGrafter"/>
</dbReference>
<dbReference type="InterPro" id="IPR011576">
    <property type="entry name" value="Pyridox_Oxase_N"/>
</dbReference>
<reference evidence="3 4" key="1">
    <citation type="submission" date="2020-03" db="EMBL/GenBank/DDBJ databases">
        <title>Whole genome shotgun sequence of Phytohabitans rumicis NBRC 108638.</title>
        <authorList>
            <person name="Komaki H."/>
            <person name="Tamura T."/>
        </authorList>
    </citation>
    <scope>NUCLEOTIDE SEQUENCE [LARGE SCALE GENOMIC DNA]</scope>
    <source>
        <strain evidence="3 4">NBRC 108638</strain>
    </source>
</reference>
<dbReference type="AlphaFoldDB" id="A0A6V8LMZ6"/>
<evidence type="ECO:0000313" key="3">
    <source>
        <dbReference type="EMBL" id="GFJ96381.1"/>
    </source>
</evidence>
<accession>A0A6V8LMZ6</accession>
<proteinExistence type="predicted"/>
<dbReference type="SUPFAM" id="SSF50475">
    <property type="entry name" value="FMN-binding split barrel"/>
    <property type="match status" value="1"/>
</dbReference>
<dbReference type="Pfam" id="PF01243">
    <property type="entry name" value="PNPOx_N"/>
    <property type="match status" value="1"/>
</dbReference>